<dbReference type="PANTHER" id="PTHR30555:SF0">
    <property type="entry name" value="CATALASE-PEROXIDASE"/>
    <property type="match status" value="1"/>
</dbReference>
<dbReference type="GO" id="GO:0070301">
    <property type="term" value="P:cellular response to hydrogen peroxide"/>
    <property type="evidence" value="ECO:0007669"/>
    <property type="project" value="TreeGrafter"/>
</dbReference>
<comment type="catalytic activity">
    <reaction evidence="9">
        <text>H2O2 + AH2 = A + 2 H2O</text>
        <dbReference type="Rhea" id="RHEA:30275"/>
        <dbReference type="ChEBI" id="CHEBI:13193"/>
        <dbReference type="ChEBI" id="CHEBI:15377"/>
        <dbReference type="ChEBI" id="CHEBI:16240"/>
        <dbReference type="ChEBI" id="CHEBI:17499"/>
        <dbReference type="EC" id="1.11.1.21"/>
    </reaction>
</comment>
<keyword evidence="4" id="KW-0479">Metal-binding</keyword>
<dbReference type="InterPro" id="IPR002016">
    <property type="entry name" value="Haem_peroxidase"/>
</dbReference>
<name>A0A645DJW9_9ZZZZ</name>
<comment type="caution">
    <text evidence="11">The sequence shown here is derived from an EMBL/GenBank/DDBJ whole genome shotgun (WGS) entry which is preliminary data.</text>
</comment>
<evidence type="ECO:0000256" key="6">
    <source>
        <dbReference type="ARBA" id="ARBA00023004"/>
    </source>
</evidence>
<protein>
    <submittedName>
        <fullName evidence="11">Catalase-peroxidase</fullName>
        <ecNumber evidence="11">1.11.1.21</ecNumber>
    </submittedName>
</protein>
<sequence length="137" mass="15763">MQEKLLIDRAQLLTLTAPEMTVLIGGMRVLNTNYKKSQYGVFTKRPEALTNDFFVNLLDMNTVWQPSSNDEQIFEGRDRTTGRLKWKGTRVDLVFGSNAQLRAIAEVYASEGSQRKFLKDFVCAWNKVMNADRYDIC</sequence>
<evidence type="ECO:0000256" key="1">
    <source>
        <dbReference type="ARBA" id="ARBA00001970"/>
    </source>
</evidence>
<evidence type="ECO:0000256" key="2">
    <source>
        <dbReference type="ARBA" id="ARBA00022559"/>
    </source>
</evidence>
<dbReference type="GO" id="GO:0042744">
    <property type="term" value="P:hydrogen peroxide catabolic process"/>
    <property type="evidence" value="ECO:0007669"/>
    <property type="project" value="UniProtKB-KW"/>
</dbReference>
<comment type="catalytic activity">
    <reaction evidence="8">
        <text>2 H2O2 = O2 + 2 H2O</text>
        <dbReference type="Rhea" id="RHEA:20309"/>
        <dbReference type="ChEBI" id="CHEBI:15377"/>
        <dbReference type="ChEBI" id="CHEBI:15379"/>
        <dbReference type="ChEBI" id="CHEBI:16240"/>
        <dbReference type="EC" id="1.11.1.21"/>
    </reaction>
</comment>
<evidence type="ECO:0000313" key="11">
    <source>
        <dbReference type="EMBL" id="MPM89348.1"/>
    </source>
</evidence>
<reference evidence="11" key="1">
    <citation type="submission" date="2019-08" db="EMBL/GenBank/DDBJ databases">
        <authorList>
            <person name="Kucharzyk K."/>
            <person name="Murdoch R.W."/>
            <person name="Higgins S."/>
            <person name="Loffler F."/>
        </authorList>
    </citation>
    <scope>NUCLEOTIDE SEQUENCE</scope>
</reference>
<accession>A0A645DJW9</accession>
<dbReference type="GO" id="GO:0046872">
    <property type="term" value="F:metal ion binding"/>
    <property type="evidence" value="ECO:0007669"/>
    <property type="project" value="UniProtKB-KW"/>
</dbReference>
<evidence type="ECO:0000256" key="4">
    <source>
        <dbReference type="ARBA" id="ARBA00022723"/>
    </source>
</evidence>
<dbReference type="EMBL" id="VSSQ01036786">
    <property type="protein sequence ID" value="MPM89348.1"/>
    <property type="molecule type" value="Genomic_DNA"/>
</dbReference>
<dbReference type="InterPro" id="IPR000763">
    <property type="entry name" value="Catalase_peroxidase"/>
</dbReference>
<dbReference type="GO" id="GO:0005829">
    <property type="term" value="C:cytosol"/>
    <property type="evidence" value="ECO:0007669"/>
    <property type="project" value="TreeGrafter"/>
</dbReference>
<gene>
    <name evidence="11" type="primary">katG_11</name>
    <name evidence="11" type="ORF">SDC9_136457</name>
</gene>
<proteinExistence type="predicted"/>
<organism evidence="11">
    <name type="scientific">bioreactor metagenome</name>
    <dbReference type="NCBI Taxonomy" id="1076179"/>
    <lineage>
        <taxon>unclassified sequences</taxon>
        <taxon>metagenomes</taxon>
        <taxon>ecological metagenomes</taxon>
    </lineage>
</organism>
<keyword evidence="7" id="KW-0376">Hydrogen peroxide</keyword>
<dbReference type="Gene3D" id="1.10.520.10">
    <property type="match status" value="1"/>
</dbReference>
<dbReference type="FunFam" id="1.10.420.10:FF:000004">
    <property type="entry name" value="Catalase-peroxidase"/>
    <property type="match status" value="1"/>
</dbReference>
<keyword evidence="3" id="KW-0349">Heme</keyword>
<comment type="cofactor">
    <cofactor evidence="1">
        <name>heme b</name>
        <dbReference type="ChEBI" id="CHEBI:60344"/>
    </cofactor>
</comment>
<keyword evidence="5 11" id="KW-0560">Oxidoreductase</keyword>
<dbReference type="GO" id="GO:0020037">
    <property type="term" value="F:heme binding"/>
    <property type="evidence" value="ECO:0007669"/>
    <property type="project" value="InterPro"/>
</dbReference>
<evidence type="ECO:0000256" key="3">
    <source>
        <dbReference type="ARBA" id="ARBA00022617"/>
    </source>
</evidence>
<dbReference type="InterPro" id="IPR010255">
    <property type="entry name" value="Haem_peroxidase_sf"/>
</dbReference>
<keyword evidence="6" id="KW-0408">Iron</keyword>
<evidence type="ECO:0000256" key="5">
    <source>
        <dbReference type="ARBA" id="ARBA00023002"/>
    </source>
</evidence>
<dbReference type="EC" id="1.11.1.21" evidence="11"/>
<evidence type="ECO:0000259" key="10">
    <source>
        <dbReference type="Pfam" id="PF00141"/>
    </source>
</evidence>
<dbReference type="PANTHER" id="PTHR30555">
    <property type="entry name" value="HYDROPEROXIDASE I, BIFUNCTIONAL CATALASE-PEROXIDASE"/>
    <property type="match status" value="1"/>
</dbReference>
<dbReference type="Pfam" id="PF00141">
    <property type="entry name" value="peroxidase"/>
    <property type="match status" value="1"/>
</dbReference>
<evidence type="ECO:0000256" key="7">
    <source>
        <dbReference type="ARBA" id="ARBA00023324"/>
    </source>
</evidence>
<feature type="domain" description="Plant heme peroxidase family profile" evidence="10">
    <location>
        <begin position="6"/>
        <end position="110"/>
    </location>
</feature>
<dbReference type="GO" id="GO:0004096">
    <property type="term" value="F:catalase activity"/>
    <property type="evidence" value="ECO:0007669"/>
    <property type="project" value="InterPro"/>
</dbReference>
<keyword evidence="2 11" id="KW-0575">Peroxidase</keyword>
<evidence type="ECO:0000256" key="8">
    <source>
        <dbReference type="ARBA" id="ARBA00049145"/>
    </source>
</evidence>
<dbReference type="AlphaFoldDB" id="A0A645DJW9"/>
<dbReference type="Gene3D" id="1.10.420.10">
    <property type="entry name" value="Peroxidase, domain 2"/>
    <property type="match status" value="1"/>
</dbReference>
<evidence type="ECO:0000256" key="9">
    <source>
        <dbReference type="ARBA" id="ARBA00051651"/>
    </source>
</evidence>
<dbReference type="SUPFAM" id="SSF48113">
    <property type="entry name" value="Heme-dependent peroxidases"/>
    <property type="match status" value="1"/>
</dbReference>